<keyword evidence="1" id="KW-0812">Transmembrane</keyword>
<proteinExistence type="predicted"/>
<protein>
    <submittedName>
        <fullName evidence="2">Beta-propeller domain-containing protein</fullName>
    </submittedName>
</protein>
<accession>A0A955HYZ8</accession>
<dbReference type="InterPro" id="IPR014441">
    <property type="entry name" value="UCP006425_b-propeller"/>
</dbReference>
<dbReference type="PIRSF" id="PIRSF006425">
    <property type="entry name" value="UCP006425_WD40"/>
    <property type="match status" value="1"/>
</dbReference>
<evidence type="ECO:0000256" key="1">
    <source>
        <dbReference type="SAM" id="Phobius"/>
    </source>
</evidence>
<dbReference type="EMBL" id="JAGQLM010000048">
    <property type="protein sequence ID" value="MCA9374931.1"/>
    <property type="molecule type" value="Genomic_DNA"/>
</dbReference>
<evidence type="ECO:0000313" key="2">
    <source>
        <dbReference type="EMBL" id="MCA9374931.1"/>
    </source>
</evidence>
<dbReference type="Pfam" id="PF09826">
    <property type="entry name" value="Beta_propel"/>
    <property type="match status" value="1"/>
</dbReference>
<gene>
    <name evidence="2" type="ORF">KC622_01225</name>
</gene>
<evidence type="ECO:0000313" key="3">
    <source>
        <dbReference type="Proteomes" id="UP000748332"/>
    </source>
</evidence>
<feature type="transmembrane region" description="Helical" evidence="1">
    <location>
        <begin position="5"/>
        <end position="28"/>
    </location>
</feature>
<name>A0A955HYZ8_9BACT</name>
<dbReference type="InterPro" id="IPR019198">
    <property type="entry name" value="Beta_propeller_containing"/>
</dbReference>
<keyword evidence="1" id="KW-1133">Transmembrane helix</keyword>
<reference evidence="2" key="1">
    <citation type="submission" date="2020-04" db="EMBL/GenBank/DDBJ databases">
        <authorList>
            <person name="Zhang T."/>
        </authorList>
    </citation>
    <scope>NUCLEOTIDE SEQUENCE</scope>
    <source>
        <strain evidence="2">HKST-UBA16</strain>
    </source>
</reference>
<reference evidence="2" key="2">
    <citation type="journal article" date="2021" name="Microbiome">
        <title>Successional dynamics and alternative stable states in a saline activated sludge microbial community over 9 years.</title>
        <authorList>
            <person name="Wang Y."/>
            <person name="Ye J."/>
            <person name="Ju F."/>
            <person name="Liu L."/>
            <person name="Boyd J.A."/>
            <person name="Deng Y."/>
            <person name="Parks D.H."/>
            <person name="Jiang X."/>
            <person name="Yin X."/>
            <person name="Woodcroft B.J."/>
            <person name="Tyson G.W."/>
            <person name="Hugenholtz P."/>
            <person name="Polz M.F."/>
            <person name="Zhang T."/>
        </authorList>
    </citation>
    <scope>NUCLEOTIDE SEQUENCE</scope>
    <source>
        <strain evidence="2">HKST-UBA16</strain>
    </source>
</reference>
<sequence length="672" mass="75485">MNKKVIIIVIITLVLSTALFALMTYTLWNFFQDNPPVQEQAKIELTTFDSESAFQAFLNNASEFTGSSYSLSPATDSEKAFAGTNETITSKRFSETNVQVEGVDEADILKTDGENIYYSNPDIFITDKLSLVKPDVYPGPSYQPFSTEIIKAYPPEQLASIGSIRESGNLYYAEKENNLIVINSQGIFAYNLDSSLDEASWDLKPEQETSILETRYSDDKLYVITVKYLNKNTPCVVPLLGNSASEKVYDIKCSSIYYTPDNYSNNGLISVFQIDPKDGAILKSISIVGTTFNSTVYMSNESVYLTYAQDMTDLEIRLQFLKSVSDLFPESVNKDISRILSYDISEESQDREIQLILDKYNNTLTEEEQTDLESKLYTEMANFVTENQRTFYRTGFAKISIEDLDLKATAKVPGRILNQFSIDEYNENLRVATTVPQFSLGNIGNTSGEPTNDLYILNSRLVTIGEVKDIGKGEQIYSTRFTGNTAYVVTYKQIDPFFVFDLSNPESPQKVGELKIPGFSSYLHILPDNKVLGIGQESIGNVKISLFDVSDKSKPIEIDKYIIPNSWSEVSNNHHAFLLDSKHQVFFLPAGGKGYVISYANSSLSTKKTIDEASNSRALYINNTMYIVTESAVRAYNENDWSEINSLTFEKLLKEDPLVPITPLEPEIPVEL</sequence>
<dbReference type="Proteomes" id="UP000748332">
    <property type="component" value="Unassembled WGS sequence"/>
</dbReference>
<keyword evidence="1" id="KW-0472">Membrane</keyword>
<dbReference type="SUPFAM" id="SSF69322">
    <property type="entry name" value="Tricorn protease domain 2"/>
    <property type="match status" value="1"/>
</dbReference>
<dbReference type="AlphaFoldDB" id="A0A955HYZ8"/>
<comment type="caution">
    <text evidence="2">The sequence shown here is derived from an EMBL/GenBank/DDBJ whole genome shotgun (WGS) entry which is preliminary data.</text>
</comment>
<organism evidence="2 3">
    <name type="scientific">Candidatus Dojkabacteria bacterium</name>
    <dbReference type="NCBI Taxonomy" id="2099670"/>
    <lineage>
        <taxon>Bacteria</taxon>
        <taxon>Candidatus Dojkabacteria</taxon>
    </lineage>
</organism>